<name>A0AAD6S484_9AGAR</name>
<dbReference type="EMBL" id="JARJCM010000277">
    <property type="protein sequence ID" value="KAJ7020021.1"/>
    <property type="molecule type" value="Genomic_DNA"/>
</dbReference>
<reference evidence="2" key="1">
    <citation type="submission" date="2023-03" db="EMBL/GenBank/DDBJ databases">
        <title>Massive genome expansion in bonnet fungi (Mycena s.s.) driven by repeated elements and novel gene families across ecological guilds.</title>
        <authorList>
            <consortium name="Lawrence Berkeley National Laboratory"/>
            <person name="Harder C.B."/>
            <person name="Miyauchi S."/>
            <person name="Viragh M."/>
            <person name="Kuo A."/>
            <person name="Thoen E."/>
            <person name="Andreopoulos B."/>
            <person name="Lu D."/>
            <person name="Skrede I."/>
            <person name="Drula E."/>
            <person name="Henrissat B."/>
            <person name="Morin E."/>
            <person name="Kohler A."/>
            <person name="Barry K."/>
            <person name="LaButti K."/>
            <person name="Morin E."/>
            <person name="Salamov A."/>
            <person name="Lipzen A."/>
            <person name="Mereny Z."/>
            <person name="Hegedus B."/>
            <person name="Baldrian P."/>
            <person name="Stursova M."/>
            <person name="Weitz H."/>
            <person name="Taylor A."/>
            <person name="Grigoriev I.V."/>
            <person name="Nagy L.G."/>
            <person name="Martin F."/>
            <person name="Kauserud H."/>
        </authorList>
    </citation>
    <scope>NUCLEOTIDE SEQUENCE</scope>
    <source>
        <strain evidence="2">CBHHK200</strain>
    </source>
</reference>
<comment type="caution">
    <text evidence="2">The sequence shown here is derived from an EMBL/GenBank/DDBJ whole genome shotgun (WGS) entry which is preliminary data.</text>
</comment>
<protein>
    <submittedName>
        <fullName evidence="2">Uncharacterized protein</fullName>
    </submittedName>
</protein>
<evidence type="ECO:0000256" key="1">
    <source>
        <dbReference type="SAM" id="MobiDB-lite"/>
    </source>
</evidence>
<feature type="region of interest" description="Disordered" evidence="1">
    <location>
        <begin position="132"/>
        <end position="169"/>
    </location>
</feature>
<evidence type="ECO:0000313" key="3">
    <source>
        <dbReference type="Proteomes" id="UP001218188"/>
    </source>
</evidence>
<feature type="region of interest" description="Disordered" evidence="1">
    <location>
        <begin position="197"/>
        <end position="217"/>
    </location>
</feature>
<feature type="compositionally biased region" description="Polar residues" evidence="1">
    <location>
        <begin position="135"/>
        <end position="156"/>
    </location>
</feature>
<dbReference type="AlphaFoldDB" id="A0AAD6S484"/>
<organism evidence="2 3">
    <name type="scientific">Mycena alexandri</name>
    <dbReference type="NCBI Taxonomy" id="1745969"/>
    <lineage>
        <taxon>Eukaryota</taxon>
        <taxon>Fungi</taxon>
        <taxon>Dikarya</taxon>
        <taxon>Basidiomycota</taxon>
        <taxon>Agaricomycotina</taxon>
        <taxon>Agaricomycetes</taxon>
        <taxon>Agaricomycetidae</taxon>
        <taxon>Agaricales</taxon>
        <taxon>Marasmiineae</taxon>
        <taxon>Mycenaceae</taxon>
        <taxon>Mycena</taxon>
    </lineage>
</organism>
<sequence length="271" mass="30488">MQAPRILQGRGSCGTSIISWDTFFTRYLDCAILALVILRGLVHHMKSEQSCLMFLRLLTSNSATSSIPCLSFRPRNLDEMDQNQEAEKAMKSTSHWEFPINSLPVAHITSTLPGSSTTLRRADIPAKVLPENKRQVTPQSEPLSLPILQTTTNSPTPGARADSDSDLAGKKRTINDLESEVSEYGLIQFVTYDSSHFEDNSVEPSPKRRRRDHAAQTHQRCAGCRKEFAHIGDHFRRLRSNKTRCSGKRYQIKLTDGQWGEELAYVEASQL</sequence>
<gene>
    <name evidence="2" type="ORF">C8F04DRAFT_1145946</name>
</gene>
<proteinExistence type="predicted"/>
<dbReference type="Proteomes" id="UP001218188">
    <property type="component" value="Unassembled WGS sequence"/>
</dbReference>
<accession>A0AAD6S484</accession>
<evidence type="ECO:0000313" key="2">
    <source>
        <dbReference type="EMBL" id="KAJ7020021.1"/>
    </source>
</evidence>
<keyword evidence="3" id="KW-1185">Reference proteome</keyword>